<keyword evidence="2" id="KW-1185">Reference proteome</keyword>
<name>A0A841GNI5_9BACT</name>
<dbReference type="EMBL" id="JACHIA010000004">
    <property type="protein sequence ID" value="MBB6070197.1"/>
    <property type="molecule type" value="Genomic_DNA"/>
</dbReference>
<accession>A0A841GNI5</accession>
<protein>
    <submittedName>
        <fullName evidence="1">Uncharacterized protein</fullName>
    </submittedName>
</protein>
<reference evidence="1 2" key="1">
    <citation type="submission" date="2020-08" db="EMBL/GenBank/DDBJ databases">
        <title>Genomic Encyclopedia of Type Strains, Phase IV (KMG-IV): sequencing the most valuable type-strain genomes for metagenomic binning, comparative biology and taxonomic classification.</title>
        <authorList>
            <person name="Goeker M."/>
        </authorList>
    </citation>
    <scope>NUCLEOTIDE SEQUENCE [LARGE SCALE GENOMIC DNA]</scope>
    <source>
        <strain evidence="1 2">DSM 29007</strain>
    </source>
</reference>
<proteinExistence type="predicted"/>
<gene>
    <name evidence="1" type="ORF">HNQ61_001816</name>
</gene>
<sequence>MESKRLVRTATFALLAVAAAAALGGLLVRDQISRSRRDLFSPHPLRRLAALEYLGGVPASVDTVLLLRDFLAWEQRPLLRKRAQGVLLRLEAGLDSRHPTEVA</sequence>
<dbReference type="AlphaFoldDB" id="A0A841GNI5"/>
<organism evidence="1 2">
    <name type="scientific">Longimicrobium terrae</name>
    <dbReference type="NCBI Taxonomy" id="1639882"/>
    <lineage>
        <taxon>Bacteria</taxon>
        <taxon>Pseudomonadati</taxon>
        <taxon>Gemmatimonadota</taxon>
        <taxon>Longimicrobiia</taxon>
        <taxon>Longimicrobiales</taxon>
        <taxon>Longimicrobiaceae</taxon>
        <taxon>Longimicrobium</taxon>
    </lineage>
</organism>
<evidence type="ECO:0000313" key="2">
    <source>
        <dbReference type="Proteomes" id="UP000582837"/>
    </source>
</evidence>
<dbReference type="Proteomes" id="UP000582837">
    <property type="component" value="Unassembled WGS sequence"/>
</dbReference>
<evidence type="ECO:0000313" key="1">
    <source>
        <dbReference type="EMBL" id="MBB6070197.1"/>
    </source>
</evidence>
<comment type="caution">
    <text evidence="1">The sequence shown here is derived from an EMBL/GenBank/DDBJ whole genome shotgun (WGS) entry which is preliminary data.</text>
</comment>
<dbReference type="RefSeq" id="WP_170035598.1">
    <property type="nucleotide sequence ID" value="NZ_JABDTL010000001.1"/>
</dbReference>